<proteinExistence type="predicted"/>
<dbReference type="PATRIC" id="fig|1036673.3.peg.6809"/>
<sequence>MRTKVKLVNGEEAAIRAVQAFPTEGHSLDEIYVLAHDGDKVNELSRLTDANTIGVMEEGVATAFANLFRSRGDQLRAKMESLGISALDAQRYEEELDKGRIMVLVWYDEETGTLDRADAAAPRRPRPEEIVLPPVGGAVMSERR</sequence>
<dbReference type="RefSeq" id="WP_013920946.1">
    <property type="nucleotide sequence ID" value="NC_015690.1"/>
</dbReference>
<evidence type="ECO:0000259" key="2">
    <source>
        <dbReference type="Pfam" id="PF11181"/>
    </source>
</evidence>
<reference evidence="3 4" key="2">
    <citation type="journal article" date="2013" name="Genome Announc.">
        <title>Genome Sequence of Growth-Improving Paenibacillus mucilaginosus Strain KNP414.</title>
        <authorList>
            <person name="Lu J.J."/>
            <person name="Wang J.F."/>
            <person name="Hu X.F."/>
        </authorList>
    </citation>
    <scope>NUCLEOTIDE SEQUENCE [LARGE SCALE GENOMIC DNA]</scope>
    <source>
        <strain evidence="3 4">KNP414</strain>
    </source>
</reference>
<gene>
    <name evidence="3" type="ordered locus">KNP414_07295</name>
</gene>
<organism evidence="3 4">
    <name type="scientific">Paenibacillus mucilaginosus (strain KNP414)</name>
    <dbReference type="NCBI Taxonomy" id="1036673"/>
    <lineage>
        <taxon>Bacteria</taxon>
        <taxon>Bacillati</taxon>
        <taxon>Bacillota</taxon>
        <taxon>Bacilli</taxon>
        <taxon>Bacillales</taxon>
        <taxon>Paenibacillaceae</taxon>
        <taxon>Paenibacillus</taxon>
    </lineage>
</organism>
<dbReference type="AlphaFoldDB" id="F8FP26"/>
<evidence type="ECO:0000313" key="4">
    <source>
        <dbReference type="Proteomes" id="UP000006620"/>
    </source>
</evidence>
<dbReference type="InterPro" id="IPR025889">
    <property type="entry name" value="GSP17M-like_dom"/>
</dbReference>
<name>F8FP26_PAEMK</name>
<protein>
    <submittedName>
        <fullName evidence="3">YflT</fullName>
    </submittedName>
</protein>
<evidence type="ECO:0000256" key="1">
    <source>
        <dbReference type="SAM" id="MobiDB-lite"/>
    </source>
</evidence>
<dbReference type="Pfam" id="PF11181">
    <property type="entry name" value="YflT"/>
    <property type="match status" value="1"/>
</dbReference>
<dbReference type="EMBL" id="CP002869">
    <property type="protein sequence ID" value="AEI45805.1"/>
    <property type="molecule type" value="Genomic_DNA"/>
</dbReference>
<feature type="domain" description="General stress protein 17M-like" evidence="2">
    <location>
        <begin position="4"/>
        <end position="99"/>
    </location>
</feature>
<dbReference type="HOGENOM" id="CLU_150010_0_0_9"/>
<accession>F8FP26</accession>
<feature type="region of interest" description="Disordered" evidence="1">
    <location>
        <begin position="117"/>
        <end position="144"/>
    </location>
</feature>
<dbReference type="KEGG" id="pms:KNP414_07295"/>
<evidence type="ECO:0000313" key="3">
    <source>
        <dbReference type="EMBL" id="AEI45805.1"/>
    </source>
</evidence>
<reference evidence="4" key="1">
    <citation type="submission" date="2011-06" db="EMBL/GenBank/DDBJ databases">
        <title>Complete genome sequence of Paenibacillus mucilaginosus KNP414.</title>
        <authorList>
            <person name="Wang J."/>
            <person name="Hu S."/>
            <person name="Hu X."/>
            <person name="Zhang B."/>
            <person name="Dong D."/>
            <person name="Zhang S."/>
            <person name="Zhao K."/>
            <person name="Wu D."/>
        </authorList>
    </citation>
    <scope>NUCLEOTIDE SEQUENCE [LARGE SCALE GENOMIC DNA]</scope>
    <source>
        <strain evidence="4">KNP414</strain>
    </source>
</reference>
<dbReference type="Proteomes" id="UP000006620">
    <property type="component" value="Chromosome"/>
</dbReference>